<sequence length="191" mass="22651">MEQEHRLFYNFQTHRSPHLTTLQLSDTQICGILPKRVFHLSNLESLDLSENPQLTVRFPTTKWNSSASLMELHLSHVNFTGRIPESFSHLTSLHKLYLDNNHLEGPNSQFLRFEKLRYLSLRNNNFDGRLECLSFNRSWTQFVMLDFRSNSIQRKWTAKPKMAHLVIKPLEWDYTFLDILPSFTDNVKLEQ</sequence>
<dbReference type="AlphaFoldDB" id="A0ABD2STM9"/>
<dbReference type="GO" id="GO:0016020">
    <property type="term" value="C:membrane"/>
    <property type="evidence" value="ECO:0007669"/>
    <property type="project" value="UniProtKB-SubCell"/>
</dbReference>
<proteinExistence type="predicted"/>
<evidence type="ECO:0000256" key="6">
    <source>
        <dbReference type="ARBA" id="ARBA00022989"/>
    </source>
</evidence>
<keyword evidence="5" id="KW-0677">Repeat</keyword>
<name>A0ABD2STM9_9SOLN</name>
<evidence type="ECO:0000256" key="7">
    <source>
        <dbReference type="ARBA" id="ARBA00023136"/>
    </source>
</evidence>
<dbReference type="EMBL" id="JBJKTR010000013">
    <property type="protein sequence ID" value="KAL3347290.1"/>
    <property type="molecule type" value="Genomic_DNA"/>
</dbReference>
<evidence type="ECO:0000313" key="10">
    <source>
        <dbReference type="EMBL" id="KAL3347290.1"/>
    </source>
</evidence>
<reference evidence="10 11" key="1">
    <citation type="submission" date="2024-05" db="EMBL/GenBank/DDBJ databases">
        <title>De novo assembly of an allotetraploid wild potato.</title>
        <authorList>
            <person name="Hosaka A.J."/>
        </authorList>
    </citation>
    <scope>NUCLEOTIDE SEQUENCE [LARGE SCALE GENOMIC DNA]</scope>
    <source>
        <tissue evidence="10">Young leaves</tissue>
    </source>
</reference>
<evidence type="ECO:0000256" key="9">
    <source>
        <dbReference type="ARBA" id="ARBA00023180"/>
    </source>
</evidence>
<dbReference type="InterPro" id="IPR032675">
    <property type="entry name" value="LRR_dom_sf"/>
</dbReference>
<evidence type="ECO:0000256" key="3">
    <source>
        <dbReference type="ARBA" id="ARBA00022692"/>
    </source>
</evidence>
<evidence type="ECO:0000256" key="5">
    <source>
        <dbReference type="ARBA" id="ARBA00022737"/>
    </source>
</evidence>
<keyword evidence="7" id="KW-0472">Membrane</keyword>
<protein>
    <submittedName>
        <fullName evidence="10">Uncharacterized protein</fullName>
    </submittedName>
</protein>
<dbReference type="PANTHER" id="PTHR27000">
    <property type="entry name" value="LEUCINE-RICH REPEAT RECEPTOR-LIKE PROTEIN KINASE FAMILY PROTEIN-RELATED"/>
    <property type="match status" value="1"/>
</dbReference>
<evidence type="ECO:0000256" key="4">
    <source>
        <dbReference type="ARBA" id="ARBA00022729"/>
    </source>
</evidence>
<comment type="caution">
    <text evidence="10">The sequence shown here is derived from an EMBL/GenBank/DDBJ whole genome shotgun (WGS) entry which is preliminary data.</text>
</comment>
<evidence type="ECO:0000256" key="8">
    <source>
        <dbReference type="ARBA" id="ARBA00023170"/>
    </source>
</evidence>
<evidence type="ECO:0000256" key="1">
    <source>
        <dbReference type="ARBA" id="ARBA00004479"/>
    </source>
</evidence>
<keyword evidence="11" id="KW-1185">Reference proteome</keyword>
<dbReference type="PANTHER" id="PTHR27000:SF642">
    <property type="entry name" value="INACTIVE LEUCINE-RICH REPEAT RECEPTOR KINASE XIAO-RELATED"/>
    <property type="match status" value="1"/>
</dbReference>
<accession>A0ABD2STM9</accession>
<dbReference type="Proteomes" id="UP001627284">
    <property type="component" value="Unassembled WGS sequence"/>
</dbReference>
<keyword evidence="2" id="KW-0433">Leucine-rich repeat</keyword>
<keyword evidence="8" id="KW-0675">Receptor</keyword>
<keyword evidence="4" id="KW-0732">Signal</keyword>
<dbReference type="SUPFAM" id="SSF52058">
    <property type="entry name" value="L domain-like"/>
    <property type="match status" value="1"/>
</dbReference>
<comment type="subcellular location">
    <subcellularLocation>
        <location evidence="1">Membrane</location>
        <topology evidence="1">Single-pass type I membrane protein</topology>
    </subcellularLocation>
</comment>
<keyword evidence="9" id="KW-0325">Glycoprotein</keyword>
<dbReference type="InterPro" id="IPR001611">
    <property type="entry name" value="Leu-rich_rpt"/>
</dbReference>
<dbReference type="Gene3D" id="3.80.10.10">
    <property type="entry name" value="Ribonuclease Inhibitor"/>
    <property type="match status" value="1"/>
</dbReference>
<keyword evidence="6" id="KW-1133">Transmembrane helix</keyword>
<evidence type="ECO:0000313" key="11">
    <source>
        <dbReference type="Proteomes" id="UP001627284"/>
    </source>
</evidence>
<keyword evidence="3" id="KW-0812">Transmembrane</keyword>
<gene>
    <name evidence="10" type="ORF">AABB24_021125</name>
</gene>
<dbReference type="Pfam" id="PF13855">
    <property type="entry name" value="LRR_8"/>
    <property type="match status" value="1"/>
</dbReference>
<evidence type="ECO:0000256" key="2">
    <source>
        <dbReference type="ARBA" id="ARBA00022614"/>
    </source>
</evidence>
<organism evidence="10 11">
    <name type="scientific">Solanum stoloniferum</name>
    <dbReference type="NCBI Taxonomy" id="62892"/>
    <lineage>
        <taxon>Eukaryota</taxon>
        <taxon>Viridiplantae</taxon>
        <taxon>Streptophyta</taxon>
        <taxon>Embryophyta</taxon>
        <taxon>Tracheophyta</taxon>
        <taxon>Spermatophyta</taxon>
        <taxon>Magnoliopsida</taxon>
        <taxon>eudicotyledons</taxon>
        <taxon>Gunneridae</taxon>
        <taxon>Pentapetalae</taxon>
        <taxon>asterids</taxon>
        <taxon>lamiids</taxon>
        <taxon>Solanales</taxon>
        <taxon>Solanaceae</taxon>
        <taxon>Solanoideae</taxon>
        <taxon>Solaneae</taxon>
        <taxon>Solanum</taxon>
    </lineage>
</organism>